<evidence type="ECO:0000313" key="3">
    <source>
        <dbReference type="Proteomes" id="UP001159364"/>
    </source>
</evidence>
<keyword evidence="3" id="KW-1185">Reference proteome</keyword>
<dbReference type="AlphaFoldDB" id="A0AAV8SZV5"/>
<feature type="region of interest" description="Disordered" evidence="1">
    <location>
        <begin position="64"/>
        <end position="85"/>
    </location>
</feature>
<organism evidence="2 3">
    <name type="scientific">Erythroxylum novogranatense</name>
    <dbReference type="NCBI Taxonomy" id="1862640"/>
    <lineage>
        <taxon>Eukaryota</taxon>
        <taxon>Viridiplantae</taxon>
        <taxon>Streptophyta</taxon>
        <taxon>Embryophyta</taxon>
        <taxon>Tracheophyta</taxon>
        <taxon>Spermatophyta</taxon>
        <taxon>Magnoliopsida</taxon>
        <taxon>eudicotyledons</taxon>
        <taxon>Gunneridae</taxon>
        <taxon>Pentapetalae</taxon>
        <taxon>rosids</taxon>
        <taxon>fabids</taxon>
        <taxon>Malpighiales</taxon>
        <taxon>Erythroxylaceae</taxon>
        <taxon>Erythroxylum</taxon>
    </lineage>
</organism>
<evidence type="ECO:0000256" key="1">
    <source>
        <dbReference type="SAM" id="MobiDB-lite"/>
    </source>
</evidence>
<name>A0AAV8SZV5_9ROSI</name>
<accession>A0AAV8SZV5</accession>
<sequence length="85" mass="10019">MRRRWNQGLEAINEKLEYLHLIKKRSLLYTNWWKGAGVVDSSTTRLHHSALAIQWIRDSTLEKQPNQDQEVEEKLSSCRKGQSNL</sequence>
<dbReference type="EMBL" id="JAIWQS010000007">
    <property type="protein sequence ID" value="KAJ8760012.1"/>
    <property type="molecule type" value="Genomic_DNA"/>
</dbReference>
<proteinExistence type="predicted"/>
<reference evidence="2 3" key="1">
    <citation type="submission" date="2021-09" db="EMBL/GenBank/DDBJ databases">
        <title>Genomic insights and catalytic innovation underlie evolution of tropane alkaloids biosynthesis.</title>
        <authorList>
            <person name="Wang Y.-J."/>
            <person name="Tian T."/>
            <person name="Huang J.-P."/>
            <person name="Huang S.-X."/>
        </authorList>
    </citation>
    <scope>NUCLEOTIDE SEQUENCE [LARGE SCALE GENOMIC DNA]</scope>
    <source>
        <strain evidence="2">KIB-2018</strain>
        <tissue evidence="2">Leaf</tissue>
    </source>
</reference>
<dbReference type="Proteomes" id="UP001159364">
    <property type="component" value="Linkage Group LG07"/>
</dbReference>
<gene>
    <name evidence="2" type="ORF">K2173_010868</name>
</gene>
<protein>
    <submittedName>
        <fullName evidence="2">Uncharacterized protein</fullName>
    </submittedName>
</protein>
<comment type="caution">
    <text evidence="2">The sequence shown here is derived from an EMBL/GenBank/DDBJ whole genome shotgun (WGS) entry which is preliminary data.</text>
</comment>
<evidence type="ECO:0000313" key="2">
    <source>
        <dbReference type="EMBL" id="KAJ8760012.1"/>
    </source>
</evidence>